<protein>
    <submittedName>
        <fullName evidence="1">Uncharacterized protein</fullName>
    </submittedName>
</protein>
<proteinExistence type="predicted"/>
<accession>A0AC59HUT0</accession>
<organism evidence="1 2">
    <name type="scientific">Enterococcus faecalis</name>
    <name type="common">Streptococcus faecalis</name>
    <dbReference type="NCBI Taxonomy" id="1351"/>
    <lineage>
        <taxon>Bacteria</taxon>
        <taxon>Bacillati</taxon>
        <taxon>Bacillota</taxon>
        <taxon>Bacilli</taxon>
        <taxon>Lactobacillales</taxon>
        <taxon>Enterococcaceae</taxon>
        <taxon>Enterococcus</taxon>
    </lineage>
</organism>
<dbReference type="Proteomes" id="UP001317613">
    <property type="component" value="Chromosome"/>
</dbReference>
<dbReference type="EMBL" id="AP026729">
    <property type="protein sequence ID" value="BDQ63327.1"/>
    <property type="molecule type" value="Genomic_DNA"/>
</dbReference>
<name>A0AC59HUT0_ENTFL</name>
<sequence>MSLGQKNHAMVNLAKEYVKHDAYTLKVIAESSEELKAKYGEDFEGIRKIY</sequence>
<gene>
    <name evidence="1" type="ORF">EfsSVR2332_34050</name>
</gene>
<evidence type="ECO:0000313" key="2">
    <source>
        <dbReference type="Proteomes" id="UP001317613"/>
    </source>
</evidence>
<reference evidence="1" key="1">
    <citation type="submission" date="2022-08" db="EMBL/GenBank/DDBJ databases">
        <title>Molecular epidemiological analysis of five strains of VanD-type vancomycin-resistant Enterococcus faecalis.</title>
        <authorList>
            <person name="Mimura K."/>
            <person name="Hashimoto Y."/>
            <person name="Tomita H."/>
        </authorList>
    </citation>
    <scope>NUCLEOTIDE SEQUENCE</scope>
    <source>
        <strain evidence="1">SVR2332</strain>
    </source>
</reference>
<evidence type="ECO:0000313" key="1">
    <source>
        <dbReference type="EMBL" id="BDQ63327.1"/>
    </source>
</evidence>